<comment type="caution">
    <text evidence="1">The sequence shown here is derived from an EMBL/GenBank/DDBJ whole genome shotgun (WGS) entry which is preliminary data.</text>
</comment>
<evidence type="ECO:0000313" key="2">
    <source>
        <dbReference type="Proteomes" id="UP000478052"/>
    </source>
</evidence>
<dbReference type="PANTHER" id="PTHR21261">
    <property type="entry name" value="BEAT PROTEIN"/>
    <property type="match status" value="1"/>
</dbReference>
<dbReference type="OrthoDB" id="10015491at2759"/>
<protein>
    <recommendedName>
        <fullName evidence="3">Ig-like domain-containing protein</fullName>
    </recommendedName>
</protein>
<dbReference type="AlphaFoldDB" id="A0A6G0Y6I6"/>
<keyword evidence="2" id="KW-1185">Reference proteome</keyword>
<sequence length="89" mass="10669">MRIRPVGSQRAMGNPIWKSIVPRFRLLILCVLYRIVSNSYCIKLTKFKMKEITFVGSTTTLECNYDLEGEQLYSIKWYKDRNEFYRFLS</sequence>
<dbReference type="Proteomes" id="UP000478052">
    <property type="component" value="Unassembled WGS sequence"/>
</dbReference>
<accession>A0A6G0Y6I6</accession>
<name>A0A6G0Y6I6_APHCR</name>
<dbReference type="EMBL" id="VUJU01005933">
    <property type="protein sequence ID" value="KAF0749884.1"/>
    <property type="molecule type" value="Genomic_DNA"/>
</dbReference>
<evidence type="ECO:0000313" key="1">
    <source>
        <dbReference type="EMBL" id="KAF0749884.1"/>
    </source>
</evidence>
<dbReference type="PANTHER" id="PTHR21261:SF15">
    <property type="entry name" value="BEATEN PATH IIIA, ISOFORM D-RELATED"/>
    <property type="match status" value="1"/>
</dbReference>
<reference evidence="1 2" key="1">
    <citation type="submission" date="2019-08" db="EMBL/GenBank/DDBJ databases">
        <title>Whole genome of Aphis craccivora.</title>
        <authorList>
            <person name="Voronova N.V."/>
            <person name="Shulinski R.S."/>
            <person name="Bandarenka Y.V."/>
            <person name="Zhorov D.G."/>
            <person name="Warner D."/>
        </authorList>
    </citation>
    <scope>NUCLEOTIDE SEQUENCE [LARGE SCALE GENOMIC DNA]</scope>
    <source>
        <strain evidence="1">180601</strain>
        <tissue evidence="1">Whole Body</tissue>
    </source>
</reference>
<organism evidence="1 2">
    <name type="scientific">Aphis craccivora</name>
    <name type="common">Cowpea aphid</name>
    <dbReference type="NCBI Taxonomy" id="307492"/>
    <lineage>
        <taxon>Eukaryota</taxon>
        <taxon>Metazoa</taxon>
        <taxon>Ecdysozoa</taxon>
        <taxon>Arthropoda</taxon>
        <taxon>Hexapoda</taxon>
        <taxon>Insecta</taxon>
        <taxon>Pterygota</taxon>
        <taxon>Neoptera</taxon>
        <taxon>Paraneoptera</taxon>
        <taxon>Hemiptera</taxon>
        <taxon>Sternorrhyncha</taxon>
        <taxon>Aphidomorpha</taxon>
        <taxon>Aphidoidea</taxon>
        <taxon>Aphididae</taxon>
        <taxon>Aphidini</taxon>
        <taxon>Aphis</taxon>
        <taxon>Aphis</taxon>
    </lineage>
</organism>
<evidence type="ECO:0008006" key="3">
    <source>
        <dbReference type="Google" id="ProtNLM"/>
    </source>
</evidence>
<proteinExistence type="predicted"/>
<gene>
    <name evidence="1" type="ORF">FWK35_00014991</name>
</gene>